<keyword evidence="1" id="KW-0812">Transmembrane</keyword>
<dbReference type="SUPFAM" id="SSF50199">
    <property type="entry name" value="Staphylococcal nuclease"/>
    <property type="match status" value="1"/>
</dbReference>
<dbReference type="InterPro" id="IPR035437">
    <property type="entry name" value="SNase_OB-fold_sf"/>
</dbReference>
<feature type="transmembrane region" description="Helical" evidence="1">
    <location>
        <begin position="159"/>
        <end position="176"/>
    </location>
</feature>
<dbReference type="PROSITE" id="PS50830">
    <property type="entry name" value="TNASE_3"/>
    <property type="match status" value="1"/>
</dbReference>
<gene>
    <name evidence="3" type="ORF">ENS19_03315</name>
</gene>
<evidence type="ECO:0000256" key="1">
    <source>
        <dbReference type="SAM" id="Phobius"/>
    </source>
</evidence>
<dbReference type="AlphaFoldDB" id="A0A7C3IX13"/>
<reference evidence="3" key="1">
    <citation type="journal article" date="2020" name="mSystems">
        <title>Genome- and Community-Level Interaction Insights into Carbon Utilization and Element Cycling Functions of Hydrothermarchaeota in Hydrothermal Sediment.</title>
        <authorList>
            <person name="Zhou Z."/>
            <person name="Liu Y."/>
            <person name="Xu W."/>
            <person name="Pan J."/>
            <person name="Luo Z.H."/>
            <person name="Li M."/>
        </authorList>
    </citation>
    <scope>NUCLEOTIDE SEQUENCE [LARGE SCALE GENOMIC DNA]</scope>
    <source>
        <strain evidence="3">SpSt-468</strain>
    </source>
</reference>
<dbReference type="Gene3D" id="2.40.50.90">
    <property type="match status" value="1"/>
</dbReference>
<feature type="domain" description="TNase-like" evidence="2">
    <location>
        <begin position="30"/>
        <end position="129"/>
    </location>
</feature>
<dbReference type="Pfam" id="PF00565">
    <property type="entry name" value="SNase"/>
    <property type="match status" value="1"/>
</dbReference>
<evidence type="ECO:0000259" key="2">
    <source>
        <dbReference type="PROSITE" id="PS50830"/>
    </source>
</evidence>
<protein>
    <submittedName>
        <fullName evidence="3">Thermonuclease family protein</fullName>
    </submittedName>
</protein>
<organism evidence="3">
    <name type="scientific">Candidatus Methanomethylicus mesodigestus</name>
    <dbReference type="NCBI Taxonomy" id="1867258"/>
    <lineage>
        <taxon>Archaea</taxon>
        <taxon>Thermoproteota</taxon>
        <taxon>Methanosuratincolia</taxon>
        <taxon>Candidatus Methanomethylicales</taxon>
        <taxon>Candidatus Methanomethylicaceae</taxon>
        <taxon>Candidatus Methanomethylicus</taxon>
    </lineage>
</organism>
<name>A0A7C3IX13_9CREN</name>
<comment type="caution">
    <text evidence="3">The sequence shown here is derived from an EMBL/GenBank/DDBJ whole genome shotgun (WGS) entry which is preliminary data.</text>
</comment>
<dbReference type="InterPro" id="IPR016071">
    <property type="entry name" value="Staphylococal_nuclease_OB-fold"/>
</dbReference>
<dbReference type="SMART" id="SM00318">
    <property type="entry name" value="SNc"/>
    <property type="match status" value="1"/>
</dbReference>
<evidence type="ECO:0000313" key="3">
    <source>
        <dbReference type="EMBL" id="HFK20290.1"/>
    </source>
</evidence>
<keyword evidence="1" id="KW-1133">Transmembrane helix</keyword>
<dbReference type="EMBL" id="DSTX01000003">
    <property type="protein sequence ID" value="HFK20290.1"/>
    <property type="molecule type" value="Genomic_DNA"/>
</dbReference>
<keyword evidence="1" id="KW-0472">Membrane</keyword>
<proteinExistence type="predicted"/>
<accession>A0A7C3IX13</accession>
<sequence>MIVDMKGSLILVALITTGALFPQVVLAVEVDLASRVTQITDGDTFRIETGDRVRMADIDTPEVNEQGYQEAKEFLYALIYNKTAYLDVDDVYRIDSYGRLVCVVYVEYNSTHMINANKALLGEGLARLYDHQNEFSPSSWDLFVRKADLFQGTQPAPNVPLLAFFVAAMIIISILAHQMRRHKRIK</sequence>